<dbReference type="GO" id="GO:0016020">
    <property type="term" value="C:membrane"/>
    <property type="evidence" value="ECO:0007669"/>
    <property type="project" value="TreeGrafter"/>
</dbReference>
<comment type="similarity">
    <text evidence="1">Belongs to the AB hydrolase superfamily.</text>
</comment>
<protein>
    <recommendedName>
        <fullName evidence="4">AB hydrolase-1 domain-containing protein</fullName>
    </recommendedName>
</protein>
<name>A0AAN7U2R5_9MYCE</name>
<feature type="compositionally biased region" description="Low complexity" evidence="3">
    <location>
        <begin position="334"/>
        <end position="350"/>
    </location>
</feature>
<evidence type="ECO:0000256" key="3">
    <source>
        <dbReference type="SAM" id="MobiDB-lite"/>
    </source>
</evidence>
<dbReference type="Gene3D" id="3.40.50.1820">
    <property type="entry name" value="alpha/beta hydrolase"/>
    <property type="match status" value="1"/>
</dbReference>
<evidence type="ECO:0000256" key="2">
    <source>
        <dbReference type="ARBA" id="ARBA00022801"/>
    </source>
</evidence>
<dbReference type="InterPro" id="IPR000073">
    <property type="entry name" value="AB_hydrolase_1"/>
</dbReference>
<keyword evidence="6" id="KW-1185">Reference proteome</keyword>
<dbReference type="Proteomes" id="UP001344447">
    <property type="component" value="Unassembled WGS sequence"/>
</dbReference>
<dbReference type="PRINTS" id="PR00111">
    <property type="entry name" value="ABHYDROLASE"/>
</dbReference>
<sequence length="350" mass="39522">MNTNNFSNGEEVSIHIGTGIDIAAKAWGPKESTQRMIALHGWLDNANTFDFIAPILAEKGIRIIAIDFIGHGLSPHKPSWCNLYYTDYITQVLDVVEALQWKTFTIMGHSMGAGIASIVAASMPHLVERIICLDFIGILSKEQDQIKAIQFAMQTRTTINNRKPHLYNNKQAIFDKLKANNPWIKDEAGQKLLDRSIESVISPTTGEQCYKLRHDPRLVGPSIFIMREAEVLLMLDEIQCPVLLIWGTTSSQQFQIKKNWTQIMEGRMSRIKNLKQLVVPGSHHFHMENTTAFSQDILEFMFEEKDLSFIPSNTQPSENKKSDNHNQIAEQDLSTSNTSSPINSTPKSNL</sequence>
<dbReference type="SUPFAM" id="SSF53474">
    <property type="entry name" value="alpha/beta-Hydrolases"/>
    <property type="match status" value="1"/>
</dbReference>
<dbReference type="GO" id="GO:0016787">
    <property type="term" value="F:hydrolase activity"/>
    <property type="evidence" value="ECO:0007669"/>
    <property type="project" value="UniProtKB-KW"/>
</dbReference>
<dbReference type="InterPro" id="IPR050266">
    <property type="entry name" value="AB_hydrolase_sf"/>
</dbReference>
<feature type="region of interest" description="Disordered" evidence="3">
    <location>
        <begin position="311"/>
        <end position="350"/>
    </location>
</feature>
<dbReference type="EMBL" id="JAVFKY010000002">
    <property type="protein sequence ID" value="KAK5580360.1"/>
    <property type="molecule type" value="Genomic_DNA"/>
</dbReference>
<comment type="caution">
    <text evidence="5">The sequence shown here is derived from an EMBL/GenBank/DDBJ whole genome shotgun (WGS) entry which is preliminary data.</text>
</comment>
<evidence type="ECO:0000256" key="1">
    <source>
        <dbReference type="ARBA" id="ARBA00008645"/>
    </source>
</evidence>
<reference evidence="5 6" key="1">
    <citation type="submission" date="2023-11" db="EMBL/GenBank/DDBJ databases">
        <title>Dfirmibasis_genome.</title>
        <authorList>
            <person name="Edelbroek B."/>
            <person name="Kjellin J."/>
            <person name="Jerlstrom-Hultqvist J."/>
            <person name="Soderbom F."/>
        </authorList>
    </citation>
    <scope>NUCLEOTIDE SEQUENCE [LARGE SCALE GENOMIC DNA]</scope>
    <source>
        <strain evidence="5 6">TNS-C-14</strain>
    </source>
</reference>
<evidence type="ECO:0000313" key="6">
    <source>
        <dbReference type="Proteomes" id="UP001344447"/>
    </source>
</evidence>
<dbReference type="InterPro" id="IPR029058">
    <property type="entry name" value="AB_hydrolase_fold"/>
</dbReference>
<accession>A0AAN7U2R5</accession>
<gene>
    <name evidence="5" type="ORF">RB653_000376</name>
</gene>
<organism evidence="5 6">
    <name type="scientific">Dictyostelium firmibasis</name>
    <dbReference type="NCBI Taxonomy" id="79012"/>
    <lineage>
        <taxon>Eukaryota</taxon>
        <taxon>Amoebozoa</taxon>
        <taxon>Evosea</taxon>
        <taxon>Eumycetozoa</taxon>
        <taxon>Dictyostelia</taxon>
        <taxon>Dictyosteliales</taxon>
        <taxon>Dictyosteliaceae</taxon>
        <taxon>Dictyostelium</taxon>
    </lineage>
</organism>
<dbReference type="PANTHER" id="PTHR43798">
    <property type="entry name" value="MONOACYLGLYCEROL LIPASE"/>
    <property type="match status" value="1"/>
</dbReference>
<dbReference type="Pfam" id="PF00561">
    <property type="entry name" value="Abhydrolase_1"/>
    <property type="match status" value="1"/>
</dbReference>
<dbReference type="PANTHER" id="PTHR43798:SF14">
    <property type="entry name" value="SERINE HYDROLASE-LIKE PROTEIN DDB_G0286239"/>
    <property type="match status" value="1"/>
</dbReference>
<keyword evidence="2" id="KW-0378">Hydrolase</keyword>
<evidence type="ECO:0000259" key="4">
    <source>
        <dbReference type="Pfam" id="PF00561"/>
    </source>
</evidence>
<dbReference type="AlphaFoldDB" id="A0AAN7U2R5"/>
<proteinExistence type="inferred from homology"/>
<evidence type="ECO:0000313" key="5">
    <source>
        <dbReference type="EMBL" id="KAK5580360.1"/>
    </source>
</evidence>
<feature type="domain" description="AB hydrolase-1" evidence="4">
    <location>
        <begin position="36"/>
        <end position="289"/>
    </location>
</feature>